<evidence type="ECO:0000313" key="5">
    <source>
        <dbReference type="Proteomes" id="UP000067625"/>
    </source>
</evidence>
<proteinExistence type="predicted"/>
<dbReference type="CDD" id="cd01293">
    <property type="entry name" value="Bact_CD"/>
    <property type="match status" value="1"/>
</dbReference>
<dbReference type="Proteomes" id="UP000067625">
    <property type="component" value="Chromosome"/>
</dbReference>
<dbReference type="GO" id="GO:0016814">
    <property type="term" value="F:hydrolase activity, acting on carbon-nitrogen (but not peptide) bonds, in cyclic amidines"/>
    <property type="evidence" value="ECO:0007669"/>
    <property type="project" value="UniProtKB-ARBA"/>
</dbReference>
<dbReference type="OrthoDB" id="9815027at2"/>
<sequence>MIHSLSLINVKLPMNDEKHLYSLSVENGQWTSINKQDDLIFTPDAVPIDSMTGIGENEKKLDLQGKVLLPGLIDAHMHLDKSFCLPQVRNKSGTLWEAVQNYSEAVPAFSKEEIKLRIMRSALQAVSFGTTAIRTHLDFHVKYGSAVALRTVEAALEAKEALSPYVDLQLFPLTPISGFNSDEIEVLEEAIRMGMSGIGGAPHLSETPEQDIDRLFRLAQKHDCPIDLHTDENDDPHVRTLGHIAKRTIDFDFSGRVTVDHLCSLASMSDADAGSLIERMTEAKIDAVTLPGANLYLQGRHDTFPVRRGITRVKELLAAGIPLATASDNIHDPFHPFGRGDLIQIGLLTAYAAHMGSPADIRTLLQMITEIPASILGIEGYGVRVGNEADFVVLDGTTPEELFTMLPERRWIYRKNGWLKLAAKRAGWVDPVLDRYWNDAEINFPFGNNTFVPRI</sequence>
<gene>
    <name evidence="4" type="ORF">AM592_15480</name>
</gene>
<dbReference type="InterPro" id="IPR011059">
    <property type="entry name" value="Metal-dep_hydrolase_composite"/>
</dbReference>
<dbReference type="STRING" id="1441095.AM592_15480"/>
<feature type="domain" description="Amidohydrolase 3" evidence="3">
    <location>
        <begin position="104"/>
        <end position="409"/>
    </location>
</feature>
<dbReference type="AlphaFoldDB" id="A0A0M4GB34"/>
<dbReference type="PATRIC" id="fig|1441095.3.peg.3413"/>
<organism evidence="4 5">
    <name type="scientific">Bacillus gobiensis</name>
    <dbReference type="NCBI Taxonomy" id="1441095"/>
    <lineage>
        <taxon>Bacteria</taxon>
        <taxon>Bacillati</taxon>
        <taxon>Bacillota</taxon>
        <taxon>Bacilli</taxon>
        <taxon>Bacillales</taxon>
        <taxon>Bacillaceae</taxon>
        <taxon>Bacillus</taxon>
    </lineage>
</organism>
<dbReference type="InterPro" id="IPR052349">
    <property type="entry name" value="Metallo-hydrolase_Enzymes"/>
</dbReference>
<dbReference type="SUPFAM" id="SSF51556">
    <property type="entry name" value="Metallo-dependent hydrolases"/>
    <property type="match status" value="1"/>
</dbReference>
<evidence type="ECO:0000313" key="4">
    <source>
        <dbReference type="EMBL" id="ALC82833.1"/>
    </source>
</evidence>
<dbReference type="EMBL" id="CP012600">
    <property type="protein sequence ID" value="ALC82833.1"/>
    <property type="molecule type" value="Genomic_DNA"/>
</dbReference>
<accession>A0A0M4GB34</accession>
<name>A0A0M4GB34_9BACI</name>
<evidence type="ECO:0000259" key="3">
    <source>
        <dbReference type="Pfam" id="PF07969"/>
    </source>
</evidence>
<dbReference type="PANTHER" id="PTHR32027">
    <property type="entry name" value="CYTOSINE DEAMINASE"/>
    <property type="match status" value="1"/>
</dbReference>
<protein>
    <submittedName>
        <fullName evidence="4">Amidohydrolase</fullName>
    </submittedName>
</protein>
<dbReference type="Gene3D" id="3.20.20.140">
    <property type="entry name" value="Metal-dependent hydrolases"/>
    <property type="match status" value="1"/>
</dbReference>
<dbReference type="InterPro" id="IPR032466">
    <property type="entry name" value="Metal_Hydrolase"/>
</dbReference>
<evidence type="ECO:0000256" key="2">
    <source>
        <dbReference type="ARBA" id="ARBA00022801"/>
    </source>
</evidence>
<dbReference type="FunFam" id="3.20.20.140:FF:000019">
    <property type="entry name" value="Cytosine deaminase"/>
    <property type="match status" value="1"/>
</dbReference>
<keyword evidence="5" id="KW-1185">Reference proteome</keyword>
<dbReference type="Pfam" id="PF07969">
    <property type="entry name" value="Amidohydro_3"/>
    <property type="match status" value="1"/>
</dbReference>
<dbReference type="SUPFAM" id="SSF51338">
    <property type="entry name" value="Composite domain of metallo-dependent hydrolases"/>
    <property type="match status" value="1"/>
</dbReference>
<dbReference type="GO" id="GO:0019239">
    <property type="term" value="F:deaminase activity"/>
    <property type="evidence" value="ECO:0007669"/>
    <property type="project" value="UniProtKB-ARBA"/>
</dbReference>
<keyword evidence="2 4" id="KW-0378">Hydrolase</keyword>
<dbReference type="RefSeq" id="WP_053604645.1">
    <property type="nucleotide sequence ID" value="NZ_CP012600.1"/>
</dbReference>
<dbReference type="InterPro" id="IPR013108">
    <property type="entry name" value="Amidohydro_3"/>
</dbReference>
<dbReference type="Gene3D" id="2.30.40.10">
    <property type="entry name" value="Urease, subunit C, domain 1"/>
    <property type="match status" value="1"/>
</dbReference>
<keyword evidence="1" id="KW-0479">Metal-binding</keyword>
<dbReference type="GO" id="GO:0046872">
    <property type="term" value="F:metal ion binding"/>
    <property type="evidence" value="ECO:0007669"/>
    <property type="project" value="UniProtKB-KW"/>
</dbReference>
<reference evidence="5" key="1">
    <citation type="submission" date="2015-08" db="EMBL/GenBank/DDBJ databases">
        <title>Genome sequencing project for genomic taxonomy and phylogenomics of Bacillus-like bacteria.</title>
        <authorList>
            <person name="Liu B."/>
            <person name="Wang J."/>
            <person name="Zhu Y."/>
            <person name="Liu G."/>
            <person name="Chen Q."/>
            <person name="Chen Z."/>
            <person name="Lan J."/>
            <person name="Che J."/>
            <person name="Ge C."/>
            <person name="Shi H."/>
            <person name="Pan Z."/>
            <person name="Liu X."/>
        </authorList>
    </citation>
    <scope>NUCLEOTIDE SEQUENCE [LARGE SCALE GENOMIC DNA]</scope>
    <source>
        <strain evidence="5">FJAT-4402</strain>
    </source>
</reference>
<dbReference type="PANTHER" id="PTHR32027:SF9">
    <property type="entry name" value="BLL3847 PROTEIN"/>
    <property type="match status" value="1"/>
</dbReference>
<reference evidence="4 5" key="2">
    <citation type="journal article" date="2016" name="Int. J. Syst. Evol. Microbiol.">
        <title>Bacillus gobiensis sp. nov., isolated from a soil sample.</title>
        <authorList>
            <person name="Liu B."/>
            <person name="Liu G.H."/>
            <person name="Cetin S."/>
            <person name="Schumann P."/>
            <person name="Pan Z.Z."/>
            <person name="Chen Q.Q."/>
        </authorList>
    </citation>
    <scope>NUCLEOTIDE SEQUENCE [LARGE SCALE GENOMIC DNA]</scope>
    <source>
        <strain evidence="4 5">FJAT-4402</strain>
    </source>
</reference>
<evidence type="ECO:0000256" key="1">
    <source>
        <dbReference type="ARBA" id="ARBA00022723"/>
    </source>
</evidence>